<gene>
    <name evidence="2" type="ORF">CRENBAI_001348</name>
</gene>
<comment type="caution">
    <text evidence="2">The sequence shown here is derived from an EMBL/GenBank/DDBJ whole genome shotgun (WGS) entry which is preliminary data.</text>
</comment>
<sequence length="345" mass="37708">MLDKHATYLIRKEMAATRPQRVKRNPKHDAIYYCSLGEDKEGFEKKYFNSFKGWGVFSCRRFQKGDFLIEKEQENRLKVYHDALKISKKLPGQAADLDACGSLSGNTPEISKEMPGQAADLDACGSLSGNTPEISKEMPGQAADLDACGSLSGNTPKISKEMPGQAADLDACGTLSGNTPEISKEMPGQAADLDACGSLSGNTPEVLQDITGSAGLLMAKQPVEELPGMSVPLSQARSKRSDAKGKEPNRKLRKDKELSRRKNTDKHSASLESARRAKKYPWSPVVAAVMRHFGKHIIKGKLATMIECQQCKKAEDPALAGRSIQNIRDFVRNRGATLKRKQNTG</sequence>
<reference evidence="2 3" key="1">
    <citation type="submission" date="2021-06" db="EMBL/GenBank/DDBJ databases">
        <authorList>
            <person name="Palmer J.M."/>
        </authorList>
    </citation>
    <scope>NUCLEOTIDE SEQUENCE [LARGE SCALE GENOMIC DNA]</scope>
    <source>
        <strain evidence="2 3">MEX-2019</strain>
        <tissue evidence="2">Muscle</tissue>
    </source>
</reference>
<dbReference type="EMBL" id="JAHHUM010002882">
    <property type="protein sequence ID" value="KAK5600618.1"/>
    <property type="molecule type" value="Genomic_DNA"/>
</dbReference>
<proteinExistence type="predicted"/>
<organism evidence="2 3">
    <name type="scientific">Crenichthys baileyi</name>
    <name type="common">White River springfish</name>
    <dbReference type="NCBI Taxonomy" id="28760"/>
    <lineage>
        <taxon>Eukaryota</taxon>
        <taxon>Metazoa</taxon>
        <taxon>Chordata</taxon>
        <taxon>Craniata</taxon>
        <taxon>Vertebrata</taxon>
        <taxon>Euteleostomi</taxon>
        <taxon>Actinopterygii</taxon>
        <taxon>Neopterygii</taxon>
        <taxon>Teleostei</taxon>
        <taxon>Neoteleostei</taxon>
        <taxon>Acanthomorphata</taxon>
        <taxon>Ovalentaria</taxon>
        <taxon>Atherinomorphae</taxon>
        <taxon>Cyprinodontiformes</taxon>
        <taxon>Goodeidae</taxon>
        <taxon>Crenichthys</taxon>
    </lineage>
</organism>
<keyword evidence="3" id="KW-1185">Reference proteome</keyword>
<protein>
    <submittedName>
        <fullName evidence="2">Uncharacterized protein</fullName>
    </submittedName>
</protein>
<dbReference type="AlphaFoldDB" id="A0AAV9QUP2"/>
<evidence type="ECO:0000313" key="3">
    <source>
        <dbReference type="Proteomes" id="UP001311232"/>
    </source>
</evidence>
<name>A0AAV9QUP2_9TELE</name>
<evidence type="ECO:0000256" key="1">
    <source>
        <dbReference type="SAM" id="MobiDB-lite"/>
    </source>
</evidence>
<feature type="compositionally biased region" description="Basic and acidic residues" evidence="1">
    <location>
        <begin position="239"/>
        <end position="275"/>
    </location>
</feature>
<accession>A0AAV9QUP2</accession>
<feature type="region of interest" description="Disordered" evidence="1">
    <location>
        <begin position="226"/>
        <end position="276"/>
    </location>
</feature>
<evidence type="ECO:0000313" key="2">
    <source>
        <dbReference type="EMBL" id="KAK5600618.1"/>
    </source>
</evidence>
<dbReference type="Proteomes" id="UP001311232">
    <property type="component" value="Unassembled WGS sequence"/>
</dbReference>